<dbReference type="VEuPathDB" id="VectorBase:ASIC009067"/>
<organism evidence="2">
    <name type="scientific">Anopheles sinensis</name>
    <name type="common">Mosquito</name>
    <dbReference type="NCBI Taxonomy" id="74873"/>
    <lineage>
        <taxon>Eukaryota</taxon>
        <taxon>Metazoa</taxon>
        <taxon>Ecdysozoa</taxon>
        <taxon>Arthropoda</taxon>
        <taxon>Hexapoda</taxon>
        <taxon>Insecta</taxon>
        <taxon>Pterygota</taxon>
        <taxon>Neoptera</taxon>
        <taxon>Endopterygota</taxon>
        <taxon>Diptera</taxon>
        <taxon>Nematocera</taxon>
        <taxon>Culicoidea</taxon>
        <taxon>Culicidae</taxon>
        <taxon>Anophelinae</taxon>
        <taxon>Anopheles</taxon>
    </lineage>
</organism>
<reference evidence="2 4" key="1">
    <citation type="journal article" date="2014" name="BMC Genomics">
        <title>Genome sequence of Anopheles sinensis provides insight into genetics basis of mosquito competence for malaria parasites.</title>
        <authorList>
            <person name="Zhou D."/>
            <person name="Zhang D."/>
            <person name="Ding G."/>
            <person name="Shi L."/>
            <person name="Hou Q."/>
            <person name="Ye Y."/>
            <person name="Xu Y."/>
            <person name="Zhou H."/>
            <person name="Xiong C."/>
            <person name="Li S."/>
            <person name="Yu J."/>
            <person name="Hong S."/>
            <person name="Yu X."/>
            <person name="Zou P."/>
            <person name="Chen C."/>
            <person name="Chang X."/>
            <person name="Wang W."/>
            <person name="Lv Y."/>
            <person name="Sun Y."/>
            <person name="Ma L."/>
            <person name="Shen B."/>
            <person name="Zhu C."/>
        </authorList>
    </citation>
    <scope>NUCLEOTIDE SEQUENCE [LARGE SCALE GENOMIC DNA]</scope>
</reference>
<name>A0A084VU31_ANOSI</name>
<sequence length="211" mass="22827">MIYIFLPRCLCAVPFFPLRLKTPHCSVLQQQVNKQHRRPCVKPLTSTHSVYEPAGPVNQLPSRGPNATLHSSASPPEKGTNEVICGREGVRVVRKGGSKNLPTGTEAPTRHQKYISVAVSVSIVGSRFFLPVAKPSPVPGGTFRCCCNLSPVSAEEHLKDFRLASETSDGPRESSSQISPARAQQIYRSPVVLSGCLVGGPPVNRNRPPTK</sequence>
<dbReference type="EMBL" id="KE525098">
    <property type="protein sequence ID" value="KFB41475.1"/>
    <property type="molecule type" value="Genomic_DNA"/>
</dbReference>
<evidence type="ECO:0000313" key="3">
    <source>
        <dbReference type="EnsemblMetazoa" id="ASIC009067-PA"/>
    </source>
</evidence>
<dbReference type="AlphaFoldDB" id="A0A084VU31"/>
<evidence type="ECO:0000256" key="1">
    <source>
        <dbReference type="SAM" id="MobiDB-lite"/>
    </source>
</evidence>
<evidence type="ECO:0000313" key="4">
    <source>
        <dbReference type="Proteomes" id="UP000030765"/>
    </source>
</evidence>
<feature type="region of interest" description="Disordered" evidence="1">
    <location>
        <begin position="51"/>
        <end position="81"/>
    </location>
</feature>
<dbReference type="EnsemblMetazoa" id="ASIC009067-RA">
    <property type="protein sequence ID" value="ASIC009067-PA"/>
    <property type="gene ID" value="ASIC009067"/>
</dbReference>
<evidence type="ECO:0000313" key="2">
    <source>
        <dbReference type="EMBL" id="KFB41475.1"/>
    </source>
</evidence>
<protein>
    <submittedName>
        <fullName evidence="2 3">ATPase AAA</fullName>
    </submittedName>
</protein>
<gene>
    <name evidence="2" type="ORF">ZHAS_00009067</name>
</gene>
<feature type="region of interest" description="Disordered" evidence="1">
    <location>
        <begin position="164"/>
        <end position="184"/>
    </location>
</feature>
<feature type="compositionally biased region" description="Polar residues" evidence="1">
    <location>
        <begin position="165"/>
        <end position="179"/>
    </location>
</feature>
<dbReference type="Proteomes" id="UP000030765">
    <property type="component" value="Unassembled WGS sequence"/>
</dbReference>
<keyword evidence="4" id="KW-1185">Reference proteome</keyword>
<accession>A0A084VU31</accession>
<reference evidence="3" key="2">
    <citation type="submission" date="2020-05" db="UniProtKB">
        <authorList>
            <consortium name="EnsemblMetazoa"/>
        </authorList>
    </citation>
    <scope>IDENTIFICATION</scope>
</reference>
<dbReference type="EMBL" id="ATLV01016628">
    <property type="status" value="NOT_ANNOTATED_CDS"/>
    <property type="molecule type" value="Genomic_DNA"/>
</dbReference>
<proteinExistence type="predicted"/>